<dbReference type="eggNOG" id="COG0412">
    <property type="taxonomic scope" value="Bacteria"/>
</dbReference>
<keyword evidence="3" id="KW-1185">Reference proteome</keyword>
<dbReference type="SUPFAM" id="SSF53474">
    <property type="entry name" value="alpha/beta-Hydrolases"/>
    <property type="match status" value="1"/>
</dbReference>
<dbReference type="InterPro" id="IPR002925">
    <property type="entry name" value="Dienelactn_hydro"/>
</dbReference>
<dbReference type="RefSeq" id="WP_006337030.1">
    <property type="nucleotide sequence ID" value="NZ_BAHC01000182.1"/>
</dbReference>
<name>K6WFG4_9ACTN</name>
<comment type="caution">
    <text evidence="2">The sequence shown here is derived from an EMBL/GenBank/DDBJ whole genome shotgun (WGS) entry which is preliminary data.</text>
</comment>
<gene>
    <name evidence="2" type="ORF">GORHZ_182_00090</name>
</gene>
<dbReference type="Proteomes" id="UP000008363">
    <property type="component" value="Unassembled WGS sequence"/>
</dbReference>
<feature type="domain" description="Dienelactone hydrolase" evidence="1">
    <location>
        <begin position="16"/>
        <end position="247"/>
    </location>
</feature>
<dbReference type="AlphaFoldDB" id="K6WFG4"/>
<dbReference type="EMBL" id="BAHC01000182">
    <property type="protein sequence ID" value="GAB92506.1"/>
    <property type="molecule type" value="Genomic_DNA"/>
</dbReference>
<dbReference type="PANTHER" id="PTHR46623">
    <property type="entry name" value="CARBOXYMETHYLENEBUTENOLIDASE-RELATED"/>
    <property type="match status" value="1"/>
</dbReference>
<organism evidence="2 3">
    <name type="scientific">Gordonia rhizosphera NBRC 16068</name>
    <dbReference type="NCBI Taxonomy" id="1108045"/>
    <lineage>
        <taxon>Bacteria</taxon>
        <taxon>Bacillati</taxon>
        <taxon>Actinomycetota</taxon>
        <taxon>Actinomycetes</taxon>
        <taxon>Mycobacteriales</taxon>
        <taxon>Gordoniaceae</taxon>
        <taxon>Gordonia</taxon>
    </lineage>
</organism>
<dbReference type="Gene3D" id="3.40.50.1820">
    <property type="entry name" value="alpha/beta hydrolase"/>
    <property type="match status" value="1"/>
</dbReference>
<protein>
    <submittedName>
        <fullName evidence="2">Putative hydrolase</fullName>
    </submittedName>
</protein>
<reference evidence="2 3" key="1">
    <citation type="submission" date="2012-08" db="EMBL/GenBank/DDBJ databases">
        <title>Whole genome shotgun sequence of Gordonia rhizosphera NBRC 16068.</title>
        <authorList>
            <person name="Takarada H."/>
            <person name="Isaki S."/>
            <person name="Hosoyama A."/>
            <person name="Tsuchikane K."/>
            <person name="Katsumata H."/>
            <person name="Baba S."/>
            <person name="Ohji S."/>
            <person name="Yamazaki S."/>
            <person name="Fujita N."/>
        </authorList>
    </citation>
    <scope>NUCLEOTIDE SEQUENCE [LARGE SCALE GENOMIC DNA]</scope>
    <source>
        <strain evidence="2 3">NBRC 16068</strain>
    </source>
</reference>
<dbReference type="STRING" id="1108045.GORHZ_182_00090"/>
<proteinExistence type="predicted"/>
<dbReference type="PANTHER" id="PTHR46623:SF10">
    <property type="entry name" value="CARBOXYMETHYLENEBUTENOLIDASE HOMOLOG"/>
    <property type="match status" value="1"/>
</dbReference>
<dbReference type="GO" id="GO:0016787">
    <property type="term" value="F:hydrolase activity"/>
    <property type="evidence" value="ECO:0007669"/>
    <property type="project" value="UniProtKB-KW"/>
</dbReference>
<dbReference type="InterPro" id="IPR051049">
    <property type="entry name" value="Dienelactone_hydrolase-like"/>
</dbReference>
<dbReference type="Pfam" id="PF01738">
    <property type="entry name" value="DLH"/>
    <property type="match status" value="1"/>
</dbReference>
<evidence type="ECO:0000313" key="3">
    <source>
        <dbReference type="Proteomes" id="UP000008363"/>
    </source>
</evidence>
<accession>K6WFG4</accession>
<dbReference type="InterPro" id="IPR029058">
    <property type="entry name" value="AB_hydrolase_fold"/>
</dbReference>
<evidence type="ECO:0000259" key="1">
    <source>
        <dbReference type="Pfam" id="PF01738"/>
    </source>
</evidence>
<sequence length="250" mass="26673">MSDKMITIETPDGAAEAYVARPDDAPGPLPGVLLIMDAFGLRPQIERMADRIASWGYVVLAPNVFYRWGTAAELAPAGDLTDEERAKFLTEAMPRVRALTEDLATPDLSAYLDALHGLDGVAAGDIGVTGYCMGGRLALLAAVTRPDVVGAVGLFHTGGLVTDQPTSPHRRLTDVRADLLAVHADNDRSLPPQAVAEFEHALTSAGVTHSASVYPGALHGYTMADTAVYHHDAAEYHYAELEKLFAHNLC</sequence>
<evidence type="ECO:0000313" key="2">
    <source>
        <dbReference type="EMBL" id="GAB92506.1"/>
    </source>
</evidence>
<keyword evidence="2" id="KW-0378">Hydrolase</keyword>